<dbReference type="Pfam" id="PF00990">
    <property type="entry name" value="GGDEF"/>
    <property type="match status" value="1"/>
</dbReference>
<dbReference type="InterPro" id="IPR000160">
    <property type="entry name" value="GGDEF_dom"/>
</dbReference>
<keyword evidence="7" id="KW-1185">Reference proteome</keyword>
<dbReference type="InterPro" id="IPR029016">
    <property type="entry name" value="GAF-like_dom_sf"/>
</dbReference>
<keyword evidence="4" id="KW-1133">Transmembrane helix</keyword>
<feature type="domain" description="GGDEF" evidence="5">
    <location>
        <begin position="420"/>
        <end position="550"/>
    </location>
</feature>
<dbReference type="GO" id="GO:0043709">
    <property type="term" value="P:cell adhesion involved in single-species biofilm formation"/>
    <property type="evidence" value="ECO:0007669"/>
    <property type="project" value="TreeGrafter"/>
</dbReference>
<feature type="region of interest" description="Disordered" evidence="3">
    <location>
        <begin position="545"/>
        <end position="569"/>
    </location>
</feature>
<evidence type="ECO:0000259" key="5">
    <source>
        <dbReference type="PROSITE" id="PS50887"/>
    </source>
</evidence>
<evidence type="ECO:0000256" key="2">
    <source>
        <dbReference type="ARBA" id="ARBA00034247"/>
    </source>
</evidence>
<dbReference type="Proteomes" id="UP000236884">
    <property type="component" value="Chromosome"/>
</dbReference>
<evidence type="ECO:0000256" key="3">
    <source>
        <dbReference type="SAM" id="MobiDB-lite"/>
    </source>
</evidence>
<dbReference type="FunFam" id="3.30.70.270:FF:000001">
    <property type="entry name" value="Diguanylate cyclase domain protein"/>
    <property type="match status" value="1"/>
</dbReference>
<keyword evidence="6" id="KW-0808">Transferase</keyword>
<dbReference type="PANTHER" id="PTHR45138:SF9">
    <property type="entry name" value="DIGUANYLATE CYCLASE DGCM-RELATED"/>
    <property type="match status" value="1"/>
</dbReference>
<dbReference type="EC" id="2.7.7.65" evidence="1"/>
<dbReference type="RefSeq" id="WP_096350608.1">
    <property type="nucleotide sequence ID" value="NZ_AP014946.1"/>
</dbReference>
<dbReference type="SUPFAM" id="SSF55781">
    <property type="entry name" value="GAF domain-like"/>
    <property type="match status" value="1"/>
</dbReference>
<feature type="transmembrane region" description="Helical" evidence="4">
    <location>
        <begin position="188"/>
        <end position="208"/>
    </location>
</feature>
<name>A0A0S3PP12_9BRAD</name>
<comment type="catalytic activity">
    <reaction evidence="2">
        <text>2 GTP = 3',3'-c-di-GMP + 2 diphosphate</text>
        <dbReference type="Rhea" id="RHEA:24898"/>
        <dbReference type="ChEBI" id="CHEBI:33019"/>
        <dbReference type="ChEBI" id="CHEBI:37565"/>
        <dbReference type="ChEBI" id="CHEBI:58805"/>
        <dbReference type="EC" id="2.7.7.65"/>
    </reaction>
</comment>
<keyword evidence="4" id="KW-0812">Transmembrane</keyword>
<dbReference type="InterPro" id="IPR043128">
    <property type="entry name" value="Rev_trsase/Diguanyl_cyclase"/>
</dbReference>
<evidence type="ECO:0000313" key="7">
    <source>
        <dbReference type="Proteomes" id="UP000236884"/>
    </source>
</evidence>
<sequence length="569" mass="62503">MLTIDTHTISERSRKVGMTVTSWLTCGLISVMLMCVLATFLYIDRQQSDVAQVRLQTHAMMRMQHSIAWTHLAVLELVLQHSDQTDFGAYSRALNVLNTQSSDALPKMTWRGTATVPTSEVLETLKSHWAEIIAALNVGQPDRARAVYLTRDVSGIASNLLKTMTIDIDRYKEVIGDTQLRIQNATTLALILQILSGIFCICAFAATARTGARDAKARDIAVCAANASREQVTQLFEMTEMLQSATERSDANVVLRSAASELMPDFGGALYVFNNSRDRLTLSTTWNQAGEDLPDSIGLQQCWAMKRGKPHINRADGKKLSCEHHTGNLDVLEIPMIARGEILGLLQIFASGENAVERLQQQMGLGSALADAMSLALANISLRDKLRSQALRDPLTGLYNRRYMEDALERTVRMTDREKQEVSVIMIDLDHFKRLNDQHGHAKGDSVLRDTAAVIMSQLRDTDIACRYGGEELIVVMPNCDLDAAAQKAESLRAAIEALSEPNGAKVSASLGVAAIPSTSHAVRDMVASADAALYRAKQDGRNRVALASRRDEPATELPENVTRLEAAE</sequence>
<feature type="transmembrane region" description="Helical" evidence="4">
    <location>
        <begin position="20"/>
        <end position="43"/>
    </location>
</feature>
<evidence type="ECO:0000256" key="4">
    <source>
        <dbReference type="SAM" id="Phobius"/>
    </source>
</evidence>
<dbReference type="InterPro" id="IPR029787">
    <property type="entry name" value="Nucleotide_cyclase"/>
</dbReference>
<dbReference type="Gene3D" id="3.30.70.270">
    <property type="match status" value="1"/>
</dbReference>
<feature type="compositionally biased region" description="Basic and acidic residues" evidence="3">
    <location>
        <begin position="545"/>
        <end position="554"/>
    </location>
</feature>
<dbReference type="KEGG" id="vgo:GJW-30_1_00196"/>
<dbReference type="OrthoDB" id="9812260at2"/>
<dbReference type="AlphaFoldDB" id="A0A0S3PP12"/>
<reference evidence="6 7" key="1">
    <citation type="submission" date="2015-08" db="EMBL/GenBank/DDBJ databases">
        <title>Investigation of the bacterial diversity of lava forest soil.</title>
        <authorList>
            <person name="Lee J.S."/>
        </authorList>
    </citation>
    <scope>NUCLEOTIDE SEQUENCE [LARGE SCALE GENOMIC DNA]</scope>
    <source>
        <strain evidence="6 7">GJW-30</strain>
    </source>
</reference>
<organism evidence="6 7">
    <name type="scientific">Variibacter gotjawalensis</name>
    <dbReference type="NCBI Taxonomy" id="1333996"/>
    <lineage>
        <taxon>Bacteria</taxon>
        <taxon>Pseudomonadati</taxon>
        <taxon>Pseudomonadota</taxon>
        <taxon>Alphaproteobacteria</taxon>
        <taxon>Hyphomicrobiales</taxon>
        <taxon>Nitrobacteraceae</taxon>
        <taxon>Variibacter</taxon>
    </lineage>
</organism>
<dbReference type="NCBIfam" id="TIGR00254">
    <property type="entry name" value="GGDEF"/>
    <property type="match status" value="1"/>
</dbReference>
<keyword evidence="6" id="KW-0548">Nucleotidyltransferase</keyword>
<dbReference type="GO" id="GO:0005886">
    <property type="term" value="C:plasma membrane"/>
    <property type="evidence" value="ECO:0007669"/>
    <property type="project" value="TreeGrafter"/>
</dbReference>
<dbReference type="SMART" id="SM00267">
    <property type="entry name" value="GGDEF"/>
    <property type="match status" value="1"/>
</dbReference>
<evidence type="ECO:0000313" key="6">
    <source>
        <dbReference type="EMBL" id="BAT57688.1"/>
    </source>
</evidence>
<dbReference type="PANTHER" id="PTHR45138">
    <property type="entry name" value="REGULATORY COMPONENTS OF SENSORY TRANSDUCTION SYSTEM"/>
    <property type="match status" value="1"/>
</dbReference>
<keyword evidence="4" id="KW-0472">Membrane</keyword>
<accession>A0A0S3PP12</accession>
<dbReference type="SUPFAM" id="SSF55073">
    <property type="entry name" value="Nucleotide cyclase"/>
    <property type="match status" value="1"/>
</dbReference>
<dbReference type="Gene3D" id="3.30.450.40">
    <property type="match status" value="1"/>
</dbReference>
<dbReference type="CDD" id="cd01949">
    <property type="entry name" value="GGDEF"/>
    <property type="match status" value="1"/>
</dbReference>
<dbReference type="InterPro" id="IPR050469">
    <property type="entry name" value="Diguanylate_Cyclase"/>
</dbReference>
<protein>
    <recommendedName>
        <fullName evidence="1">diguanylate cyclase</fullName>
        <ecNumber evidence="1">2.7.7.65</ecNumber>
    </recommendedName>
</protein>
<dbReference type="EMBL" id="AP014946">
    <property type="protein sequence ID" value="BAT57688.1"/>
    <property type="molecule type" value="Genomic_DNA"/>
</dbReference>
<dbReference type="GO" id="GO:1902201">
    <property type="term" value="P:negative regulation of bacterial-type flagellum-dependent cell motility"/>
    <property type="evidence" value="ECO:0007669"/>
    <property type="project" value="TreeGrafter"/>
</dbReference>
<proteinExistence type="predicted"/>
<evidence type="ECO:0000256" key="1">
    <source>
        <dbReference type="ARBA" id="ARBA00012528"/>
    </source>
</evidence>
<gene>
    <name evidence="6" type="primary">yedQ_1</name>
    <name evidence="6" type="ORF">GJW-30_1_00196</name>
</gene>
<dbReference type="PROSITE" id="PS50887">
    <property type="entry name" value="GGDEF"/>
    <property type="match status" value="1"/>
</dbReference>
<dbReference type="GO" id="GO:0052621">
    <property type="term" value="F:diguanylate cyclase activity"/>
    <property type="evidence" value="ECO:0007669"/>
    <property type="project" value="UniProtKB-EC"/>
</dbReference>